<dbReference type="InterPro" id="IPR002550">
    <property type="entry name" value="CNNM"/>
</dbReference>
<feature type="domain" description="CNNM transmembrane" evidence="4">
    <location>
        <begin position="114"/>
        <end position="296"/>
    </location>
</feature>
<dbReference type="EMBL" id="CM000616">
    <property type="protein sequence ID" value="EEC46409.1"/>
    <property type="molecule type" value="Genomic_DNA"/>
</dbReference>
<evidence type="ECO:0000256" key="1">
    <source>
        <dbReference type="ARBA" id="ARBA00022737"/>
    </source>
</evidence>
<accession>B7G486</accession>
<dbReference type="KEGG" id="pti:PHATRDRAFT_47599"/>
<reference evidence="6" key="2">
    <citation type="submission" date="2008-08" db="EMBL/GenBank/DDBJ databases">
        <authorList>
            <consortium name="Diatom Consortium"/>
            <person name="Grigoriev I."/>
            <person name="Grimwood J."/>
            <person name="Kuo A."/>
            <person name="Otillar R.P."/>
            <person name="Salamov A."/>
            <person name="Detter J.C."/>
            <person name="Lindquist E."/>
            <person name="Shapiro H."/>
            <person name="Lucas S."/>
            <person name="Glavina del Rio T."/>
            <person name="Pitluck S."/>
            <person name="Rokhsar D."/>
            <person name="Bowler C."/>
        </authorList>
    </citation>
    <scope>GENOME REANNOTATION</scope>
    <source>
        <strain evidence="6">CCAP 1055/1</strain>
    </source>
</reference>
<dbReference type="OrthoDB" id="5353557at2759"/>
<dbReference type="Pfam" id="PF01595">
    <property type="entry name" value="CNNM"/>
    <property type="match status" value="1"/>
</dbReference>
<keyword evidence="1" id="KW-0677">Repeat</keyword>
<dbReference type="HOGENOM" id="CLU_481028_0_0_1"/>
<gene>
    <name evidence="5" type="ORF">PHATRDRAFT_47599</name>
</gene>
<evidence type="ECO:0000313" key="5">
    <source>
        <dbReference type="EMBL" id="EEC46409.1"/>
    </source>
</evidence>
<dbReference type="InterPro" id="IPR045095">
    <property type="entry name" value="ACDP"/>
</dbReference>
<feature type="transmembrane region" description="Helical" evidence="3">
    <location>
        <begin position="122"/>
        <end position="145"/>
    </location>
</feature>
<organism evidence="5 6">
    <name type="scientific">Phaeodactylum tricornutum (strain CCAP 1055/1)</name>
    <dbReference type="NCBI Taxonomy" id="556484"/>
    <lineage>
        <taxon>Eukaryota</taxon>
        <taxon>Sar</taxon>
        <taxon>Stramenopiles</taxon>
        <taxon>Ochrophyta</taxon>
        <taxon>Bacillariophyta</taxon>
        <taxon>Bacillariophyceae</taxon>
        <taxon>Bacillariophycidae</taxon>
        <taxon>Naviculales</taxon>
        <taxon>Phaeodactylaceae</taxon>
        <taxon>Phaeodactylum</taxon>
    </lineage>
</organism>
<dbReference type="RefSeq" id="XP_002181869.1">
    <property type="nucleotide sequence ID" value="XM_002181833.1"/>
</dbReference>
<feature type="transmembrane region" description="Helical" evidence="3">
    <location>
        <begin position="204"/>
        <end position="230"/>
    </location>
</feature>
<dbReference type="PROSITE" id="PS51846">
    <property type="entry name" value="CNNM"/>
    <property type="match status" value="1"/>
</dbReference>
<feature type="transmembrane region" description="Helical" evidence="3">
    <location>
        <begin position="242"/>
        <end position="265"/>
    </location>
</feature>
<dbReference type="AlphaFoldDB" id="B7G486"/>
<dbReference type="InParanoid" id="B7G486"/>
<dbReference type="PANTHER" id="PTHR12064:SF97">
    <property type="entry name" value="METAL TRANSPORTER CNNM-5"/>
    <property type="match status" value="1"/>
</dbReference>
<dbReference type="PANTHER" id="PTHR12064">
    <property type="entry name" value="METAL TRANSPORTER CNNM"/>
    <property type="match status" value="1"/>
</dbReference>
<evidence type="ECO:0000259" key="4">
    <source>
        <dbReference type="PROSITE" id="PS51846"/>
    </source>
</evidence>
<dbReference type="GeneID" id="7202656"/>
<keyword evidence="6" id="KW-1185">Reference proteome</keyword>
<protein>
    <recommendedName>
        <fullName evidence="4">CNNM transmembrane domain-containing protein</fullName>
    </recommendedName>
</protein>
<keyword evidence="2 3" id="KW-0812">Transmembrane</keyword>
<dbReference type="PaxDb" id="2850-Phatr47599"/>
<evidence type="ECO:0000256" key="3">
    <source>
        <dbReference type="SAM" id="Phobius"/>
    </source>
</evidence>
<evidence type="ECO:0000313" key="6">
    <source>
        <dbReference type="Proteomes" id="UP000000759"/>
    </source>
</evidence>
<proteinExistence type="predicted"/>
<dbReference type="GO" id="GO:0010960">
    <property type="term" value="P:magnesium ion homeostasis"/>
    <property type="evidence" value="ECO:0007669"/>
    <property type="project" value="InterPro"/>
</dbReference>
<dbReference type="GO" id="GO:0030026">
    <property type="term" value="P:intracellular manganese ion homeostasis"/>
    <property type="evidence" value="ECO:0007669"/>
    <property type="project" value="TreeGrafter"/>
</dbReference>
<sequence length="567" mass="63856">MIPRYAYGIAVLLGADQAIASTTPTGIRAVPWATPHSHNRMIDQAHHLLMQARVRDLCEYATSSYPIFQTGCRKEARVAPDNTARPIPYGTVRPSAHADTTPKLSRRLLDSDEAFRWDWTSLILAFLCVLCAAFCAGLIMGILSLDELQLHIKIRAGSDPEEQRYANRLLPLVQQRHLVLVSLLLLNFLADEVLPLCLDNVMPTWMAVLTSVVLVVFVSEIIPSAVFIGPDQLRLASQISPFAYAVIYLFYPIAYPIALLLDYLLKGEDELGNQYNRGELSALVRIQYEGRLAAKRRELKERRMEQGIAGLDDDESQLSDIPPSITFQHDTHSIQTTEVNMMQGALALKTTNARDVCTKIRKAYTVIDSMVLDSGNVARIYGVGYSRVPVYQRNQRRPRDITGIVGILLTRQLILIQPEHRRPVSSLPLYQPVCVGPEANMIELLQMFQGGSAGNKGGHMALVCERPGIATTALDQKKAIPPEAGVIGIITMEDVIEELLQEPIYDEGDREEREEMERAEWAFRKWRLFVKLRRRQRELLTELESTEGTPLLTNHKMYNTSTIFRPE</sequence>
<name>B7G486_PHATC</name>
<dbReference type="GO" id="GO:0005737">
    <property type="term" value="C:cytoplasm"/>
    <property type="evidence" value="ECO:0007669"/>
    <property type="project" value="TreeGrafter"/>
</dbReference>
<keyword evidence="2 3" id="KW-0472">Membrane</keyword>
<evidence type="ECO:0000256" key="2">
    <source>
        <dbReference type="PROSITE-ProRule" id="PRU01193"/>
    </source>
</evidence>
<dbReference type="Gene3D" id="3.10.580.10">
    <property type="entry name" value="CBS-domain"/>
    <property type="match status" value="1"/>
</dbReference>
<keyword evidence="2 3" id="KW-1133">Transmembrane helix</keyword>
<dbReference type="eggNOG" id="KOG2118">
    <property type="taxonomic scope" value="Eukaryota"/>
</dbReference>
<reference evidence="5 6" key="1">
    <citation type="journal article" date="2008" name="Nature">
        <title>The Phaeodactylum genome reveals the evolutionary history of diatom genomes.</title>
        <authorList>
            <person name="Bowler C."/>
            <person name="Allen A.E."/>
            <person name="Badger J.H."/>
            <person name="Grimwood J."/>
            <person name="Jabbari K."/>
            <person name="Kuo A."/>
            <person name="Maheswari U."/>
            <person name="Martens C."/>
            <person name="Maumus F."/>
            <person name="Otillar R.P."/>
            <person name="Rayko E."/>
            <person name="Salamov A."/>
            <person name="Vandepoele K."/>
            <person name="Beszteri B."/>
            <person name="Gruber A."/>
            <person name="Heijde M."/>
            <person name="Katinka M."/>
            <person name="Mock T."/>
            <person name="Valentin K."/>
            <person name="Verret F."/>
            <person name="Berges J.A."/>
            <person name="Brownlee C."/>
            <person name="Cadoret J.P."/>
            <person name="Chiovitti A."/>
            <person name="Choi C.J."/>
            <person name="Coesel S."/>
            <person name="De Martino A."/>
            <person name="Detter J.C."/>
            <person name="Durkin C."/>
            <person name="Falciatore A."/>
            <person name="Fournet J."/>
            <person name="Haruta M."/>
            <person name="Huysman M.J."/>
            <person name="Jenkins B.D."/>
            <person name="Jiroutova K."/>
            <person name="Jorgensen R.E."/>
            <person name="Joubert Y."/>
            <person name="Kaplan A."/>
            <person name="Kroger N."/>
            <person name="Kroth P.G."/>
            <person name="La Roche J."/>
            <person name="Lindquist E."/>
            <person name="Lommer M."/>
            <person name="Martin-Jezequel V."/>
            <person name="Lopez P.J."/>
            <person name="Lucas S."/>
            <person name="Mangogna M."/>
            <person name="McGinnis K."/>
            <person name="Medlin L.K."/>
            <person name="Montsant A."/>
            <person name="Oudot-Le Secq M.P."/>
            <person name="Napoli C."/>
            <person name="Obornik M."/>
            <person name="Parker M.S."/>
            <person name="Petit J.L."/>
            <person name="Porcel B.M."/>
            <person name="Poulsen N."/>
            <person name="Robison M."/>
            <person name="Rychlewski L."/>
            <person name="Rynearson T.A."/>
            <person name="Schmutz J."/>
            <person name="Shapiro H."/>
            <person name="Siaut M."/>
            <person name="Stanley M."/>
            <person name="Sussman M.R."/>
            <person name="Taylor A.R."/>
            <person name="Vardi A."/>
            <person name="von Dassow P."/>
            <person name="Vyverman W."/>
            <person name="Willis A."/>
            <person name="Wyrwicz L.S."/>
            <person name="Rokhsar D.S."/>
            <person name="Weissenbach J."/>
            <person name="Armbrust E.V."/>
            <person name="Green B.R."/>
            <person name="Van de Peer Y."/>
            <person name="Grigoriev I.V."/>
        </authorList>
    </citation>
    <scope>NUCLEOTIDE SEQUENCE [LARGE SCALE GENOMIC DNA]</scope>
    <source>
        <strain evidence="5 6">CCAP 1055/1</strain>
    </source>
</reference>
<dbReference type="STRING" id="556484.B7G486"/>
<dbReference type="SUPFAM" id="SSF54631">
    <property type="entry name" value="CBS-domain pair"/>
    <property type="match status" value="1"/>
</dbReference>
<dbReference type="InterPro" id="IPR046342">
    <property type="entry name" value="CBS_dom_sf"/>
</dbReference>
<dbReference type="OMA" id="IARMAMR"/>
<dbReference type="GO" id="GO:0016020">
    <property type="term" value="C:membrane"/>
    <property type="evidence" value="ECO:0007669"/>
    <property type="project" value="UniProtKB-UniRule"/>
</dbReference>
<dbReference type="Proteomes" id="UP000000759">
    <property type="component" value="Chromosome 14"/>
</dbReference>